<reference evidence="3 4" key="1">
    <citation type="submission" date="2017-09" db="EMBL/GenBank/DDBJ databases">
        <title>Large-scale bioinformatics analysis of Bacillus genomes uncovers conserved roles of natural products in bacterial physiology.</title>
        <authorList>
            <consortium name="Agbiome Team Llc"/>
            <person name="Bleich R.M."/>
            <person name="Grubbs K.J."/>
            <person name="Santa Maria K.C."/>
            <person name="Allen S.E."/>
            <person name="Farag S."/>
            <person name="Shank E.A."/>
            <person name="Bowers A."/>
        </authorList>
    </citation>
    <scope>NUCLEOTIDE SEQUENCE [LARGE SCALE GENOMIC DNA]</scope>
    <source>
        <strain evidence="3 4">AFS065400</strain>
    </source>
</reference>
<name>A0A9X7FUE0_BACTU</name>
<dbReference type="Gene3D" id="3.30.420.10">
    <property type="entry name" value="Ribonuclease H-like superfamily/Ribonuclease H"/>
    <property type="match status" value="1"/>
</dbReference>
<organism evidence="3 4">
    <name type="scientific">Bacillus thuringiensis</name>
    <dbReference type="NCBI Taxonomy" id="1428"/>
    <lineage>
        <taxon>Bacteria</taxon>
        <taxon>Bacillati</taxon>
        <taxon>Bacillota</taxon>
        <taxon>Bacilli</taxon>
        <taxon>Bacillales</taxon>
        <taxon>Bacillaceae</taxon>
        <taxon>Bacillus</taxon>
        <taxon>Bacillus cereus group</taxon>
    </lineage>
</organism>
<dbReference type="InterPro" id="IPR012337">
    <property type="entry name" value="RNaseH-like_sf"/>
</dbReference>
<dbReference type="AlphaFoldDB" id="A0A9X7FUE0"/>
<accession>A0A9X7FUE0</accession>
<dbReference type="Proteomes" id="UP000226106">
    <property type="component" value="Unassembled WGS sequence"/>
</dbReference>
<evidence type="ECO:0000259" key="2">
    <source>
        <dbReference type="Pfam" id="PF13333"/>
    </source>
</evidence>
<dbReference type="Pfam" id="PF13333">
    <property type="entry name" value="rve_2"/>
    <property type="match status" value="1"/>
</dbReference>
<sequence length="94" mass="11457">MHSDQGYQYTSRQYNQLFKKYQMKVSMSRRGNCWDNACTKNFFSHFKAECFHVTSFRKANEVTLAYVNIYFYNHQRFQKKLNNLSSIFIWTQVI</sequence>
<dbReference type="InterPro" id="IPR050900">
    <property type="entry name" value="Transposase_IS3/IS150/IS904"/>
</dbReference>
<evidence type="ECO:0000256" key="1">
    <source>
        <dbReference type="ARBA" id="ARBA00002286"/>
    </source>
</evidence>
<dbReference type="PANTHER" id="PTHR46889:SF4">
    <property type="entry name" value="TRANSPOSASE INSO FOR INSERTION SEQUENCE ELEMENT IS911B-RELATED"/>
    <property type="match status" value="1"/>
</dbReference>
<dbReference type="InterPro" id="IPR036397">
    <property type="entry name" value="RNaseH_sf"/>
</dbReference>
<evidence type="ECO:0000313" key="4">
    <source>
        <dbReference type="Proteomes" id="UP000226106"/>
    </source>
</evidence>
<dbReference type="SUPFAM" id="SSF53098">
    <property type="entry name" value="Ribonuclease H-like"/>
    <property type="match status" value="1"/>
</dbReference>
<feature type="domain" description="Integrase catalytic" evidence="2">
    <location>
        <begin position="41"/>
        <end position="86"/>
    </location>
</feature>
<comment type="function">
    <text evidence="1">Involved in the transposition of the insertion sequence.</text>
</comment>
<dbReference type="EMBL" id="NVCO01000077">
    <property type="protein sequence ID" value="PFT40526.1"/>
    <property type="molecule type" value="Genomic_DNA"/>
</dbReference>
<dbReference type="InterPro" id="IPR001584">
    <property type="entry name" value="Integrase_cat-core"/>
</dbReference>
<protein>
    <recommendedName>
        <fullName evidence="2">Integrase catalytic domain-containing protein</fullName>
    </recommendedName>
</protein>
<dbReference type="GO" id="GO:0003676">
    <property type="term" value="F:nucleic acid binding"/>
    <property type="evidence" value="ECO:0007669"/>
    <property type="project" value="InterPro"/>
</dbReference>
<evidence type="ECO:0000313" key="3">
    <source>
        <dbReference type="EMBL" id="PFT40526.1"/>
    </source>
</evidence>
<proteinExistence type="predicted"/>
<dbReference type="GO" id="GO:0015074">
    <property type="term" value="P:DNA integration"/>
    <property type="evidence" value="ECO:0007669"/>
    <property type="project" value="InterPro"/>
</dbReference>
<comment type="caution">
    <text evidence="3">The sequence shown here is derived from an EMBL/GenBank/DDBJ whole genome shotgun (WGS) entry which is preliminary data.</text>
</comment>
<gene>
    <name evidence="3" type="ORF">COK72_21840</name>
</gene>
<dbReference type="PANTHER" id="PTHR46889">
    <property type="entry name" value="TRANSPOSASE INSF FOR INSERTION SEQUENCE IS3B-RELATED"/>
    <property type="match status" value="1"/>
</dbReference>